<comment type="caution">
    <text evidence="1">The sequence shown here is derived from an EMBL/GenBank/DDBJ whole genome shotgun (WGS) entry which is preliminary data.</text>
</comment>
<reference evidence="2" key="1">
    <citation type="journal article" date="2023" name="Front. Plant Sci.">
        <title>Chromosomal-level genome assembly of Melastoma candidum provides insights into trichome evolution.</title>
        <authorList>
            <person name="Zhong Y."/>
            <person name="Wu W."/>
            <person name="Sun C."/>
            <person name="Zou P."/>
            <person name="Liu Y."/>
            <person name="Dai S."/>
            <person name="Zhou R."/>
        </authorList>
    </citation>
    <scope>NUCLEOTIDE SEQUENCE [LARGE SCALE GENOMIC DNA]</scope>
</reference>
<gene>
    <name evidence="1" type="ORF">MLD38_005690</name>
</gene>
<dbReference type="Proteomes" id="UP001057402">
    <property type="component" value="Chromosome 3"/>
</dbReference>
<sequence>MNAHQSLYSILFLLSLSLSHQSVLRLPSDHRKSLGPARGRGEDDSLYCDSWRFSVETNDAGKWSTVPSRCADYVRDYVTGERYVSDSSVAADNALEFARAVGASSDGRDAWVFDIDETLLSNLPYYEEHGFGSEAFEETSFDDWVELAKAPALPASLPLYNELRQLNFTIFLLTGRSEHQRNATATNMLRAGYTGWEKLFLRGDSDQGKPATVYKSEKRSEIVSAGYTIQGSSGDQWSDLTGFATAVRSFKLPNPMYYIP</sequence>
<proteinExistence type="predicted"/>
<name>A0ACB9RJW1_9MYRT</name>
<protein>
    <submittedName>
        <fullName evidence="1">Uncharacterized protein</fullName>
    </submittedName>
</protein>
<evidence type="ECO:0000313" key="2">
    <source>
        <dbReference type="Proteomes" id="UP001057402"/>
    </source>
</evidence>
<evidence type="ECO:0000313" key="1">
    <source>
        <dbReference type="EMBL" id="KAI4379381.1"/>
    </source>
</evidence>
<dbReference type="EMBL" id="CM042882">
    <property type="protein sequence ID" value="KAI4379381.1"/>
    <property type="molecule type" value="Genomic_DNA"/>
</dbReference>
<accession>A0ACB9RJW1</accession>
<organism evidence="1 2">
    <name type="scientific">Melastoma candidum</name>
    <dbReference type="NCBI Taxonomy" id="119954"/>
    <lineage>
        <taxon>Eukaryota</taxon>
        <taxon>Viridiplantae</taxon>
        <taxon>Streptophyta</taxon>
        <taxon>Embryophyta</taxon>
        <taxon>Tracheophyta</taxon>
        <taxon>Spermatophyta</taxon>
        <taxon>Magnoliopsida</taxon>
        <taxon>eudicotyledons</taxon>
        <taxon>Gunneridae</taxon>
        <taxon>Pentapetalae</taxon>
        <taxon>rosids</taxon>
        <taxon>malvids</taxon>
        <taxon>Myrtales</taxon>
        <taxon>Melastomataceae</taxon>
        <taxon>Melastomatoideae</taxon>
        <taxon>Melastomateae</taxon>
        <taxon>Melastoma</taxon>
    </lineage>
</organism>
<keyword evidence="2" id="KW-1185">Reference proteome</keyword>